<reference evidence="1" key="1">
    <citation type="submission" date="2019-08" db="EMBL/GenBank/DDBJ databases">
        <authorList>
            <person name="Kucharzyk K."/>
            <person name="Murdoch R.W."/>
            <person name="Higgins S."/>
            <person name="Loffler F."/>
        </authorList>
    </citation>
    <scope>NUCLEOTIDE SEQUENCE</scope>
</reference>
<proteinExistence type="predicted"/>
<name>A0A645D1Q3_9ZZZZ</name>
<gene>
    <name evidence="1" type="ORF">SDC9_130257</name>
</gene>
<dbReference type="AlphaFoldDB" id="A0A645D1Q3"/>
<organism evidence="1">
    <name type="scientific">bioreactor metagenome</name>
    <dbReference type="NCBI Taxonomy" id="1076179"/>
    <lineage>
        <taxon>unclassified sequences</taxon>
        <taxon>metagenomes</taxon>
        <taxon>ecological metagenomes</taxon>
    </lineage>
</organism>
<evidence type="ECO:0000313" key="1">
    <source>
        <dbReference type="EMBL" id="MPM83194.1"/>
    </source>
</evidence>
<comment type="caution">
    <text evidence="1">The sequence shown here is derived from an EMBL/GenBank/DDBJ whole genome shotgun (WGS) entry which is preliminary data.</text>
</comment>
<sequence>MMILLYSDFDKVYCISDSTVMIRVSGKNISGWVDKYSKEKVEASIIFYSELITQHREKFNFEDLKILYHNLLRCSLNIFNHTDIFEKIKIGIDLFGLEYINHIISSIKYPIKFNLLEDEIKEYADNSYINTFCLYGNGSHQKEFSRKREFKVSWIKSDSPIHKISQEHLNSILSRSIKNEDDLIIICFDSYHFKTDYSKYELFKYVLMAYFYKADILFLHGEKIDFMCEIQDRLCWANNVQESNFIILYKKFFNKLSSINYSPLNNFSEIISPLSPDKFLINQSECP</sequence>
<protein>
    <submittedName>
        <fullName evidence="1">Uncharacterized protein</fullName>
    </submittedName>
</protein>
<accession>A0A645D1Q3</accession>
<dbReference type="EMBL" id="VSSQ01032054">
    <property type="protein sequence ID" value="MPM83194.1"/>
    <property type="molecule type" value="Genomic_DNA"/>
</dbReference>